<dbReference type="PROSITE" id="PS51296">
    <property type="entry name" value="RIESKE"/>
    <property type="match status" value="1"/>
</dbReference>
<dbReference type="NCBIfam" id="TIGR02378">
    <property type="entry name" value="nirD_assim_sml"/>
    <property type="match status" value="1"/>
</dbReference>
<dbReference type="AlphaFoldDB" id="A0A1M6ASY2"/>
<dbReference type="Proteomes" id="UP000184452">
    <property type="component" value="Unassembled WGS sequence"/>
</dbReference>
<dbReference type="OrthoDB" id="3213360at2"/>
<gene>
    <name evidence="8" type="ORF">SAMN05421803_101101</name>
</gene>
<dbReference type="InterPro" id="IPR012748">
    <property type="entry name" value="Rieske-like_NirD"/>
</dbReference>
<dbReference type="InterPro" id="IPR036922">
    <property type="entry name" value="Rieske_2Fe-2S_sf"/>
</dbReference>
<evidence type="ECO:0000256" key="5">
    <source>
        <dbReference type="ARBA" id="ARBA00023014"/>
    </source>
</evidence>
<sequence length="119" mass="12447">MTAYATEAPTAWTAACPSARLRPDDGVAVLLPGGRQAALFRTRTGLYAVDNIDPFTGAAVLSRGIVGDRAGEPTVASPLLKNVFSLRTGLSLDDPAVRLDTWPVHDDGTTVRIGTEGTP</sequence>
<dbReference type="Gene3D" id="2.102.10.10">
    <property type="entry name" value="Rieske [2Fe-2S] iron-sulphur domain"/>
    <property type="match status" value="1"/>
</dbReference>
<reference evidence="8 9" key="1">
    <citation type="submission" date="2016-11" db="EMBL/GenBank/DDBJ databases">
        <authorList>
            <person name="Jaros S."/>
            <person name="Januszkiewicz K."/>
            <person name="Wedrychowicz H."/>
        </authorList>
    </citation>
    <scope>NUCLEOTIDE SEQUENCE [LARGE SCALE GENOMIC DNA]</scope>
    <source>
        <strain evidence="8 9">CGMCC 4.5723</strain>
    </source>
</reference>
<organism evidence="8 9">
    <name type="scientific">Nocardiopsis flavescens</name>
    <dbReference type="NCBI Taxonomy" id="758803"/>
    <lineage>
        <taxon>Bacteria</taxon>
        <taxon>Bacillati</taxon>
        <taxon>Actinomycetota</taxon>
        <taxon>Actinomycetes</taxon>
        <taxon>Streptosporangiales</taxon>
        <taxon>Nocardiopsidaceae</taxon>
        <taxon>Nocardiopsis</taxon>
    </lineage>
</organism>
<dbReference type="GO" id="GO:0042128">
    <property type="term" value="P:nitrate assimilation"/>
    <property type="evidence" value="ECO:0007669"/>
    <property type="project" value="UniProtKB-KW"/>
</dbReference>
<evidence type="ECO:0000259" key="7">
    <source>
        <dbReference type="PROSITE" id="PS51296"/>
    </source>
</evidence>
<accession>A0A1M6ASY2</accession>
<evidence type="ECO:0000256" key="2">
    <source>
        <dbReference type="ARBA" id="ARBA00022723"/>
    </source>
</evidence>
<evidence type="ECO:0000256" key="3">
    <source>
        <dbReference type="ARBA" id="ARBA00023002"/>
    </source>
</evidence>
<evidence type="ECO:0000313" key="8">
    <source>
        <dbReference type="EMBL" id="SHI39572.1"/>
    </source>
</evidence>
<dbReference type="PROSITE" id="PS51300">
    <property type="entry name" value="NIRD"/>
    <property type="match status" value="1"/>
</dbReference>
<dbReference type="STRING" id="758803.SAMN05421803_101101"/>
<dbReference type="GO" id="GO:0004497">
    <property type="term" value="F:monooxygenase activity"/>
    <property type="evidence" value="ECO:0007669"/>
    <property type="project" value="UniProtKB-ARBA"/>
</dbReference>
<dbReference type="InterPro" id="IPR017941">
    <property type="entry name" value="Rieske_2Fe-2S"/>
</dbReference>
<keyword evidence="6" id="KW-0534">Nitrate assimilation</keyword>
<keyword evidence="3" id="KW-0560">Oxidoreductase</keyword>
<dbReference type="PANTHER" id="PTHR40562">
    <property type="match status" value="1"/>
</dbReference>
<dbReference type="InterPro" id="IPR017881">
    <property type="entry name" value="NirD"/>
</dbReference>
<dbReference type="EMBL" id="FQZK01000001">
    <property type="protein sequence ID" value="SHI39572.1"/>
    <property type="molecule type" value="Genomic_DNA"/>
</dbReference>
<protein>
    <submittedName>
        <fullName evidence="8">Nitrite reductase (NADH) small subunit</fullName>
    </submittedName>
</protein>
<keyword evidence="5" id="KW-0411">Iron-sulfur</keyword>
<keyword evidence="2" id="KW-0479">Metal-binding</keyword>
<feature type="domain" description="Rieske" evidence="7">
    <location>
        <begin position="13"/>
        <end position="113"/>
    </location>
</feature>
<keyword evidence="4" id="KW-0408">Iron</keyword>
<name>A0A1M6ASY2_9ACTN</name>
<dbReference type="GO" id="GO:0016705">
    <property type="term" value="F:oxidoreductase activity, acting on paired donors, with incorporation or reduction of molecular oxygen"/>
    <property type="evidence" value="ECO:0007669"/>
    <property type="project" value="UniProtKB-ARBA"/>
</dbReference>
<proteinExistence type="predicted"/>
<dbReference type="GO" id="GO:0051537">
    <property type="term" value="F:2 iron, 2 sulfur cluster binding"/>
    <property type="evidence" value="ECO:0007669"/>
    <property type="project" value="UniProtKB-KW"/>
</dbReference>
<dbReference type="PANTHER" id="PTHR40562:SF1">
    <property type="entry name" value="NITRITE REDUCTASE (NADH) SMALL SUBUNIT"/>
    <property type="match status" value="1"/>
</dbReference>
<evidence type="ECO:0000256" key="4">
    <source>
        <dbReference type="ARBA" id="ARBA00023004"/>
    </source>
</evidence>
<evidence type="ECO:0000256" key="6">
    <source>
        <dbReference type="ARBA" id="ARBA00023063"/>
    </source>
</evidence>
<evidence type="ECO:0000256" key="1">
    <source>
        <dbReference type="ARBA" id="ARBA00022714"/>
    </source>
</evidence>
<dbReference type="Pfam" id="PF13806">
    <property type="entry name" value="Rieske_2"/>
    <property type="match status" value="1"/>
</dbReference>
<dbReference type="SUPFAM" id="SSF50022">
    <property type="entry name" value="ISP domain"/>
    <property type="match status" value="1"/>
</dbReference>
<dbReference type="GO" id="GO:0046872">
    <property type="term" value="F:metal ion binding"/>
    <property type="evidence" value="ECO:0007669"/>
    <property type="project" value="UniProtKB-KW"/>
</dbReference>
<keyword evidence="1" id="KW-0001">2Fe-2S</keyword>
<dbReference type="GO" id="GO:0008942">
    <property type="term" value="F:nitrite reductase [NAD(P)H] activity"/>
    <property type="evidence" value="ECO:0007669"/>
    <property type="project" value="InterPro"/>
</dbReference>
<evidence type="ECO:0000313" key="9">
    <source>
        <dbReference type="Proteomes" id="UP000184452"/>
    </source>
</evidence>
<dbReference type="RefSeq" id="WP_073373786.1">
    <property type="nucleotide sequence ID" value="NZ_FQZK01000001.1"/>
</dbReference>
<keyword evidence="9" id="KW-1185">Reference proteome</keyword>